<dbReference type="EMBL" id="AYSO01000015">
    <property type="protein sequence ID" value="KIE47090.1"/>
    <property type="molecule type" value="Genomic_DNA"/>
</dbReference>
<dbReference type="SUPFAM" id="SSF55073">
    <property type="entry name" value="Nucleotide cyclase"/>
    <property type="match status" value="1"/>
</dbReference>
<dbReference type="AlphaFoldDB" id="A0A0C1UIC2"/>
<dbReference type="CDD" id="cd01949">
    <property type="entry name" value="GGDEF"/>
    <property type="match status" value="1"/>
</dbReference>
<reference evidence="2 3" key="1">
    <citation type="journal article" date="2015" name="Infect. Genet. Evol.">
        <title>Genomic sequences of six botulinum neurotoxin-producing strains representing three clostridial species illustrate the mobility and diversity of botulinum neurotoxin genes.</title>
        <authorList>
            <person name="Smith T.J."/>
            <person name="Hill K.K."/>
            <person name="Xie G."/>
            <person name="Foley B.T."/>
            <person name="Williamson C.H."/>
            <person name="Foster J.T."/>
            <person name="Johnson S.L."/>
            <person name="Chertkov O."/>
            <person name="Teshima H."/>
            <person name="Gibbons H.S."/>
            <person name="Johnsky L.A."/>
            <person name="Karavis M.A."/>
            <person name="Smith L.A."/>
        </authorList>
    </citation>
    <scope>NUCLEOTIDE SEQUENCE [LARGE SCALE GENOMIC DNA]</scope>
    <source>
        <strain evidence="2 3">CDC 2741</strain>
    </source>
</reference>
<sequence>MKEPITIEVLKEKLDFFRTIYDSIRIIDPVKKSVMDYKESNIKETNQICYKYWSSQKICDNCIAMRAYIENDTFMKLENTAEKLFMVTAIPTEIQQHKIVLELFKDVTNTMMVGSGEYESGRSLKNSLVDMNNMVVKDDLTNIFNRRYISERLPADIIKSVIDRKPLSVLIADIDKFKEINDTFGHIVGDFVIKEIANILLGCIRGDIDWIARYGGDEFLICLNNTSNNSAYSIAERMRVKIEEKIIQIEDKKIEIFASFGIFTMFKEQLTSEEIIALADRNLYEAKKRGRNNVVK</sequence>
<evidence type="ECO:0000313" key="2">
    <source>
        <dbReference type="EMBL" id="KIE47090.1"/>
    </source>
</evidence>
<protein>
    <submittedName>
        <fullName evidence="2">Diguanylate cyclase domain protein</fullName>
    </submittedName>
</protein>
<dbReference type="PANTHER" id="PTHR45138:SF9">
    <property type="entry name" value="DIGUANYLATE CYCLASE DGCM-RELATED"/>
    <property type="match status" value="1"/>
</dbReference>
<dbReference type="Gene3D" id="3.30.70.270">
    <property type="match status" value="1"/>
</dbReference>
<name>A0A0C1UIC2_9CLOT</name>
<dbReference type="GO" id="GO:0052621">
    <property type="term" value="F:diguanylate cyclase activity"/>
    <property type="evidence" value="ECO:0007669"/>
    <property type="project" value="TreeGrafter"/>
</dbReference>
<organism evidence="2 3">
    <name type="scientific">Clostridium argentinense CDC 2741</name>
    <dbReference type="NCBI Taxonomy" id="1418104"/>
    <lineage>
        <taxon>Bacteria</taxon>
        <taxon>Bacillati</taxon>
        <taxon>Bacillota</taxon>
        <taxon>Clostridia</taxon>
        <taxon>Eubacteriales</taxon>
        <taxon>Clostridiaceae</taxon>
        <taxon>Clostridium</taxon>
    </lineage>
</organism>
<dbReference type="OrthoDB" id="9805474at2"/>
<dbReference type="InterPro" id="IPR050469">
    <property type="entry name" value="Diguanylate_Cyclase"/>
</dbReference>
<feature type="domain" description="GGDEF" evidence="1">
    <location>
        <begin position="165"/>
        <end position="296"/>
    </location>
</feature>
<gene>
    <name evidence="2" type="ORF">U732_1313</name>
</gene>
<dbReference type="STRING" id="29341.RSJ17_13665"/>
<dbReference type="InterPro" id="IPR000160">
    <property type="entry name" value="GGDEF_dom"/>
</dbReference>
<dbReference type="Pfam" id="PF00990">
    <property type="entry name" value="GGDEF"/>
    <property type="match status" value="1"/>
</dbReference>
<proteinExistence type="predicted"/>
<evidence type="ECO:0000313" key="3">
    <source>
        <dbReference type="Proteomes" id="UP000031366"/>
    </source>
</evidence>
<accession>A0A0C1UIC2</accession>
<dbReference type="InterPro" id="IPR043128">
    <property type="entry name" value="Rev_trsase/Diguanyl_cyclase"/>
</dbReference>
<dbReference type="InterPro" id="IPR029787">
    <property type="entry name" value="Nucleotide_cyclase"/>
</dbReference>
<dbReference type="NCBIfam" id="TIGR00254">
    <property type="entry name" value="GGDEF"/>
    <property type="match status" value="1"/>
</dbReference>
<dbReference type="RefSeq" id="WP_039632217.1">
    <property type="nucleotide sequence ID" value="NZ_AYSO01000015.1"/>
</dbReference>
<dbReference type="PANTHER" id="PTHR45138">
    <property type="entry name" value="REGULATORY COMPONENTS OF SENSORY TRANSDUCTION SYSTEM"/>
    <property type="match status" value="1"/>
</dbReference>
<dbReference type="Proteomes" id="UP000031366">
    <property type="component" value="Unassembled WGS sequence"/>
</dbReference>
<evidence type="ECO:0000259" key="1">
    <source>
        <dbReference type="PROSITE" id="PS50887"/>
    </source>
</evidence>
<dbReference type="FunFam" id="3.30.70.270:FF:000001">
    <property type="entry name" value="Diguanylate cyclase domain protein"/>
    <property type="match status" value="1"/>
</dbReference>
<keyword evidence="3" id="KW-1185">Reference proteome</keyword>
<dbReference type="PROSITE" id="PS50887">
    <property type="entry name" value="GGDEF"/>
    <property type="match status" value="1"/>
</dbReference>
<comment type="caution">
    <text evidence="2">The sequence shown here is derived from an EMBL/GenBank/DDBJ whole genome shotgun (WGS) entry which is preliminary data.</text>
</comment>
<dbReference type="SMART" id="SM00267">
    <property type="entry name" value="GGDEF"/>
    <property type="match status" value="1"/>
</dbReference>